<dbReference type="EMBL" id="JQ513383">
    <property type="protein sequence ID" value="AFA44403.1"/>
    <property type="molecule type" value="Genomic_DNA"/>
</dbReference>
<proteinExistence type="predicted"/>
<reference evidence="2 3" key="1">
    <citation type="journal article" date="2012" name="J. Virol.">
        <title>Genome of Klebsiella sp.-Infecting Bacteriophage vB_KleM_RaK2.</title>
        <authorList>
            <person name="Simoliunas E."/>
            <person name="Kaliniene L."/>
            <person name="Truncaite L."/>
            <person name="Klausa V."/>
            <person name="Zajanckauskaite A."/>
            <person name="Meskys R."/>
        </authorList>
    </citation>
    <scope>NUCLEOTIDE SEQUENCE [LARGE SCALE GENOMIC DNA]</scope>
</reference>
<dbReference type="Proteomes" id="UP000007524">
    <property type="component" value="Segment"/>
</dbReference>
<gene>
    <name evidence="2" type="ORF">RaK2_00130</name>
</gene>
<keyword evidence="3" id="KW-1185">Reference proteome</keyword>
<organism evidence="2 3">
    <name type="scientific">Klebsiella phage vB_KleM_RaK2</name>
    <dbReference type="NCBI Taxonomy" id="1147094"/>
    <lineage>
        <taxon>Viruses</taxon>
        <taxon>Duplodnaviria</taxon>
        <taxon>Heunggongvirae</taxon>
        <taxon>Uroviricota</taxon>
        <taxon>Caudoviricetes</taxon>
        <taxon>Alcyoneusvirus</taxon>
        <taxon>Alcyoneusvirus RaK2</taxon>
    </lineage>
</organism>
<evidence type="ECO:0000259" key="1">
    <source>
        <dbReference type="Pfam" id="PF24308"/>
    </source>
</evidence>
<dbReference type="InterPro" id="IPR055910">
    <property type="entry name" value="DUF7487"/>
</dbReference>
<evidence type="ECO:0000313" key="2">
    <source>
        <dbReference type="EMBL" id="AFA44403.1"/>
    </source>
</evidence>
<dbReference type="Pfam" id="PF24308">
    <property type="entry name" value="DUF7487"/>
    <property type="match status" value="1"/>
</dbReference>
<name>H6X3T7_9CAUD</name>
<dbReference type="GeneID" id="14012718"/>
<accession>H6X3T7</accession>
<dbReference type="RefSeq" id="YP_007007285.1">
    <property type="nucleotide sequence ID" value="NC_019526.1"/>
</dbReference>
<sequence length="127" mass="14619">MVLYCIENGLTDVVYAPCGAECKITSTKPSKYCNSYKNRKEETCPLCHNYYKNIMQEKYKESCTKKYGVENPMKSTEIRENYKQNFIEKTGYTNPLCTGTDSRTKRDQTCIVLFGSVSSQKRPITFA</sequence>
<dbReference type="KEGG" id="vg:14012718"/>
<protein>
    <recommendedName>
        <fullName evidence="1">DUF7487 domain-containing protein</fullName>
    </recommendedName>
</protein>
<feature type="domain" description="DUF7487" evidence="1">
    <location>
        <begin position="50"/>
        <end position="115"/>
    </location>
</feature>
<evidence type="ECO:0000313" key="3">
    <source>
        <dbReference type="Proteomes" id="UP000007524"/>
    </source>
</evidence>